<comment type="caution">
    <text evidence="7">The sequence shown here is derived from an EMBL/GenBank/DDBJ whole genome shotgun (WGS) entry which is preliminary data.</text>
</comment>
<dbReference type="InterPro" id="IPR022643">
    <property type="entry name" value="De-COase2_C"/>
</dbReference>
<dbReference type="InterPro" id="IPR022644">
    <property type="entry name" value="De-COase2_N"/>
</dbReference>
<dbReference type="GO" id="GO:0008836">
    <property type="term" value="F:diaminopimelate decarboxylase activity"/>
    <property type="evidence" value="ECO:0007669"/>
    <property type="project" value="TreeGrafter"/>
</dbReference>
<dbReference type="GO" id="GO:0009089">
    <property type="term" value="P:lysine biosynthetic process via diaminopimelate"/>
    <property type="evidence" value="ECO:0007669"/>
    <property type="project" value="TreeGrafter"/>
</dbReference>
<dbReference type="PANTHER" id="PTHR43727:SF2">
    <property type="entry name" value="GROUP IV DECARBOXYLASE"/>
    <property type="match status" value="1"/>
</dbReference>
<feature type="domain" description="Orn/DAP/Arg decarboxylase 2 C-terminal" evidence="5">
    <location>
        <begin position="14"/>
        <end position="369"/>
    </location>
</feature>
<dbReference type="PRINTS" id="PR01179">
    <property type="entry name" value="ODADCRBXLASE"/>
</dbReference>
<evidence type="ECO:0000259" key="6">
    <source>
        <dbReference type="Pfam" id="PF02784"/>
    </source>
</evidence>
<dbReference type="RefSeq" id="WP_189226744.1">
    <property type="nucleotide sequence ID" value="NZ_BMRG01000018.1"/>
</dbReference>
<accession>A0A918ARQ9</accession>
<dbReference type="GO" id="GO:0006596">
    <property type="term" value="P:polyamine biosynthetic process"/>
    <property type="evidence" value="ECO:0007669"/>
    <property type="project" value="InterPro"/>
</dbReference>
<evidence type="ECO:0000259" key="5">
    <source>
        <dbReference type="Pfam" id="PF00278"/>
    </source>
</evidence>
<dbReference type="AlphaFoldDB" id="A0A918ARQ9"/>
<feature type="domain" description="Orn/DAP/Arg decarboxylase 2 N-terminal" evidence="6">
    <location>
        <begin position="18"/>
        <end position="270"/>
    </location>
</feature>
<reference evidence="7" key="2">
    <citation type="submission" date="2020-09" db="EMBL/GenBank/DDBJ databases">
        <authorList>
            <person name="Sun Q."/>
            <person name="Ohkuma M."/>
        </authorList>
    </citation>
    <scope>NUCLEOTIDE SEQUENCE</scope>
    <source>
        <strain evidence="7">JCM 3313</strain>
    </source>
</reference>
<proteinExistence type="inferred from homology"/>
<evidence type="ECO:0000256" key="2">
    <source>
        <dbReference type="ARBA" id="ARBA00022898"/>
    </source>
</evidence>
<evidence type="ECO:0000256" key="3">
    <source>
        <dbReference type="PIRSR" id="PIRSR600183-50"/>
    </source>
</evidence>
<dbReference type="Proteomes" id="UP000639606">
    <property type="component" value="Unassembled WGS sequence"/>
</dbReference>
<dbReference type="PANTHER" id="PTHR43727">
    <property type="entry name" value="DIAMINOPIMELATE DECARBOXYLASE"/>
    <property type="match status" value="1"/>
</dbReference>
<comment type="cofactor">
    <cofactor evidence="1 3">
        <name>pyridoxal 5'-phosphate</name>
        <dbReference type="ChEBI" id="CHEBI:597326"/>
    </cofactor>
</comment>
<gene>
    <name evidence="7" type="primary">lysA</name>
    <name evidence="7" type="ORF">GCM10010185_60600</name>
</gene>
<dbReference type="Gene3D" id="2.40.37.10">
    <property type="entry name" value="Lyase, Ornithine Decarboxylase, Chain A, domain 1"/>
    <property type="match status" value="1"/>
</dbReference>
<evidence type="ECO:0000256" key="4">
    <source>
        <dbReference type="RuleBase" id="RU003737"/>
    </source>
</evidence>
<dbReference type="InterPro" id="IPR002433">
    <property type="entry name" value="Orn_de-COase"/>
</dbReference>
<dbReference type="InterPro" id="IPR009006">
    <property type="entry name" value="Ala_racemase/Decarboxylase_C"/>
</dbReference>
<dbReference type="Pfam" id="PF02784">
    <property type="entry name" value="Orn_Arg_deC_N"/>
    <property type="match status" value="1"/>
</dbReference>
<feature type="active site" description="Proton donor" evidence="3">
    <location>
        <position position="342"/>
    </location>
</feature>
<sequence>MPEIDLAALDTPAYVYDLAEVRRSHELLRRALPRPSGLYYSLKANPHPALLGCLRDRGCRAEVSSPGELRAALDAGFPAAEVLYTGPAKRDEDVRRAVALGVREFSADSPRSLDQLDGIAGEHGVRLRYLLRVNANEPVPGVGLAMTGVPSQFGADVDWVAGRPRAFTGRANLDLVGLHLYMATNMTDEDHLVEQFTIAIGVAARLRDRLGTSFRTLDLGGGFGAPYAHAGELPRFPTLAARVAALLDRDFPGWRGGAPEVVFESGRYLTSTCGRLVTRALEVKWSHGKRIVVFESGINHLGGMSGLRRVPVISPDLVDPNRPGVTGAAAGEDGALAVGPLCTPLDSWTRSAAVPDFRPGEVAVVPNVGAYGLSASLALFLGHPMPAEVVVDGGRVLESTRLAVRRERLAAALPQPFAMAGDLS</sequence>
<keyword evidence="8" id="KW-1185">Reference proteome</keyword>
<protein>
    <submittedName>
        <fullName evidence="7">Diaminopimelate decarboxylase</fullName>
    </submittedName>
</protein>
<feature type="modified residue" description="N6-(pyridoxal phosphate)lysine" evidence="3">
    <location>
        <position position="43"/>
    </location>
</feature>
<dbReference type="PRINTS" id="PR01182">
    <property type="entry name" value="ORNDCRBXLASE"/>
</dbReference>
<keyword evidence="2 3" id="KW-0663">Pyridoxal phosphate</keyword>
<dbReference type="EMBL" id="BMRG01000018">
    <property type="protein sequence ID" value="GGP78665.1"/>
    <property type="molecule type" value="Genomic_DNA"/>
</dbReference>
<dbReference type="InterPro" id="IPR000183">
    <property type="entry name" value="Orn/DAP/Arg_de-COase"/>
</dbReference>
<comment type="similarity">
    <text evidence="4">Belongs to the Orn/Lys/Arg decarboxylase class-II family.</text>
</comment>
<dbReference type="InterPro" id="IPR029066">
    <property type="entry name" value="PLP-binding_barrel"/>
</dbReference>
<evidence type="ECO:0000313" key="7">
    <source>
        <dbReference type="EMBL" id="GGP78665.1"/>
    </source>
</evidence>
<organism evidence="7 8">
    <name type="scientific">Saccharothrix coeruleofusca</name>
    <dbReference type="NCBI Taxonomy" id="33919"/>
    <lineage>
        <taxon>Bacteria</taxon>
        <taxon>Bacillati</taxon>
        <taxon>Actinomycetota</taxon>
        <taxon>Actinomycetes</taxon>
        <taxon>Pseudonocardiales</taxon>
        <taxon>Pseudonocardiaceae</taxon>
        <taxon>Saccharothrix</taxon>
    </lineage>
</organism>
<reference evidence="7" key="1">
    <citation type="journal article" date="2014" name="Int. J. Syst. Evol. Microbiol.">
        <title>Complete genome sequence of Corynebacterium casei LMG S-19264T (=DSM 44701T), isolated from a smear-ripened cheese.</title>
        <authorList>
            <consortium name="US DOE Joint Genome Institute (JGI-PGF)"/>
            <person name="Walter F."/>
            <person name="Albersmeier A."/>
            <person name="Kalinowski J."/>
            <person name="Ruckert C."/>
        </authorList>
    </citation>
    <scope>NUCLEOTIDE SEQUENCE</scope>
    <source>
        <strain evidence="7">JCM 3313</strain>
    </source>
</reference>
<dbReference type="Gene3D" id="3.20.20.10">
    <property type="entry name" value="Alanine racemase"/>
    <property type="match status" value="1"/>
</dbReference>
<dbReference type="Pfam" id="PF00278">
    <property type="entry name" value="Orn_DAP_Arg_deC"/>
    <property type="match status" value="1"/>
</dbReference>
<dbReference type="SUPFAM" id="SSF50621">
    <property type="entry name" value="Alanine racemase C-terminal domain-like"/>
    <property type="match status" value="1"/>
</dbReference>
<evidence type="ECO:0000256" key="1">
    <source>
        <dbReference type="ARBA" id="ARBA00001933"/>
    </source>
</evidence>
<dbReference type="SUPFAM" id="SSF51419">
    <property type="entry name" value="PLP-binding barrel"/>
    <property type="match status" value="1"/>
</dbReference>
<evidence type="ECO:0000313" key="8">
    <source>
        <dbReference type="Proteomes" id="UP000639606"/>
    </source>
</evidence>
<name>A0A918ARQ9_9PSEU</name>